<protein>
    <submittedName>
        <fullName evidence="1">Uncharacterized protein</fullName>
    </submittedName>
</protein>
<reference evidence="1 2" key="1">
    <citation type="submission" date="2019-07" db="EMBL/GenBank/DDBJ databases">
        <authorList>
            <person name="Jastrzebski P J."/>
            <person name="Paukszto L."/>
            <person name="Jastrzebski P J."/>
        </authorList>
    </citation>
    <scope>NUCLEOTIDE SEQUENCE [LARGE SCALE GENOMIC DNA]</scope>
    <source>
        <strain evidence="1 2">WMS-il1</strain>
    </source>
</reference>
<dbReference type="Proteomes" id="UP000321570">
    <property type="component" value="Unassembled WGS sequence"/>
</dbReference>
<keyword evidence="2" id="KW-1185">Reference proteome</keyword>
<organism evidence="1 2">
    <name type="scientific">Hymenolepis diminuta</name>
    <name type="common">Rat tapeworm</name>
    <dbReference type="NCBI Taxonomy" id="6216"/>
    <lineage>
        <taxon>Eukaryota</taxon>
        <taxon>Metazoa</taxon>
        <taxon>Spiralia</taxon>
        <taxon>Lophotrochozoa</taxon>
        <taxon>Platyhelminthes</taxon>
        <taxon>Cestoda</taxon>
        <taxon>Eucestoda</taxon>
        <taxon>Cyclophyllidea</taxon>
        <taxon>Hymenolepididae</taxon>
        <taxon>Hymenolepis</taxon>
    </lineage>
</organism>
<sequence length="89" mass="10537">MHILDIFLLVIYTTIRLNRESMLMEMDTWKICLLKVPSRLPKNVFPDLIDNGFTLLNFNRLEVLMSAVIWNKVIKVRFLNLRTVDIKTS</sequence>
<name>A0A564Z6Q7_HYMDI</name>
<accession>A0A564Z6Q7</accession>
<gene>
    <name evidence="1" type="ORF">WMSIL1_LOCUS12757</name>
</gene>
<evidence type="ECO:0000313" key="1">
    <source>
        <dbReference type="EMBL" id="VUZ54713.1"/>
    </source>
</evidence>
<dbReference type="EMBL" id="CABIJS010000666">
    <property type="protein sequence ID" value="VUZ54713.1"/>
    <property type="molecule type" value="Genomic_DNA"/>
</dbReference>
<proteinExistence type="predicted"/>
<dbReference type="AlphaFoldDB" id="A0A564Z6Q7"/>
<evidence type="ECO:0000313" key="2">
    <source>
        <dbReference type="Proteomes" id="UP000321570"/>
    </source>
</evidence>